<comment type="similarity">
    <text evidence="6">Belongs to the zinc-containing alcohol dehydrogenase family. Quinone oxidoreductase subfamily.</text>
</comment>
<evidence type="ECO:0000256" key="3">
    <source>
        <dbReference type="ARBA" id="ARBA00022490"/>
    </source>
</evidence>
<dbReference type="NCBIfam" id="TIGR02817">
    <property type="entry name" value="adh_fam_1"/>
    <property type="match status" value="1"/>
</dbReference>
<dbReference type="Gene3D" id="3.90.180.10">
    <property type="entry name" value="Medium-chain alcohol dehydrogenases, catalytic domain"/>
    <property type="match status" value="1"/>
</dbReference>
<keyword evidence="5" id="KW-0694">RNA-binding</keyword>
<dbReference type="InterPro" id="IPR014182">
    <property type="entry name" value="ADH_Zn_typ-1"/>
</dbReference>
<evidence type="ECO:0000256" key="5">
    <source>
        <dbReference type="ARBA" id="ARBA00022884"/>
    </source>
</evidence>
<protein>
    <recommendedName>
        <fullName evidence="6">Zinc-type alcohol dehydrogenase-like protein</fullName>
    </recommendedName>
</protein>
<proteinExistence type="inferred from homology"/>
<sequence length="338" mass="36318">MKAIALTRYLPISNPESLIDIELDKPVPTGRDLLVKIEAIAVNPVDTKVRAPKDTVEKTPRVLGWDAAGIVEAAGPDATLFKPGDAVYYAGSITRQGANSEFHLVDERIVGAKPKSLDFTCAAALPLTTITAWEALFERLGVSPEGADEGKSVLIVGGAGGVGSIGIQLAKKVAKLRVIASASRPESAKWAADLGADHIVNHFDDIPQQLKAIGHEQVDYVLIFNDSDKHFPAAAAVIKPQGHICSIVENSEPLDIGLLKAKSAAFHWEFMFTRSMFGTPDMIEQHKLLSEVARLIDAGTLRTTLGRDLGRIEAANLREAHRLLEDGRAIGKLVLTGF</sequence>
<dbReference type="GO" id="GO:0003723">
    <property type="term" value="F:RNA binding"/>
    <property type="evidence" value="ECO:0007669"/>
    <property type="project" value="UniProtKB-KW"/>
</dbReference>
<dbReference type="Pfam" id="PF13602">
    <property type="entry name" value="ADH_zinc_N_2"/>
    <property type="match status" value="1"/>
</dbReference>
<keyword evidence="3" id="KW-0963">Cytoplasm</keyword>
<dbReference type="SUPFAM" id="SSF50129">
    <property type="entry name" value="GroES-like"/>
    <property type="match status" value="1"/>
</dbReference>
<dbReference type="InterPro" id="IPR051603">
    <property type="entry name" value="Zinc-ADH_QOR/CCCR"/>
</dbReference>
<evidence type="ECO:0000313" key="9">
    <source>
        <dbReference type="Proteomes" id="UP000054977"/>
    </source>
</evidence>
<dbReference type="Pfam" id="PF08240">
    <property type="entry name" value="ADH_N"/>
    <property type="match status" value="1"/>
</dbReference>
<dbReference type="InterPro" id="IPR011032">
    <property type="entry name" value="GroES-like_sf"/>
</dbReference>
<dbReference type="PANTHER" id="PTHR44154">
    <property type="entry name" value="QUINONE OXIDOREDUCTASE"/>
    <property type="match status" value="1"/>
</dbReference>
<organism evidence="8 9">
    <name type="scientific">Caballeronia humi</name>
    <dbReference type="NCBI Taxonomy" id="326474"/>
    <lineage>
        <taxon>Bacteria</taxon>
        <taxon>Pseudomonadati</taxon>
        <taxon>Pseudomonadota</taxon>
        <taxon>Betaproteobacteria</taxon>
        <taxon>Burkholderiales</taxon>
        <taxon>Burkholderiaceae</taxon>
        <taxon>Caballeronia</taxon>
    </lineage>
</organism>
<keyword evidence="9" id="KW-1185">Reference proteome</keyword>
<dbReference type="SUPFAM" id="SSF51735">
    <property type="entry name" value="NAD(P)-binding Rossmann-fold domains"/>
    <property type="match status" value="1"/>
</dbReference>
<dbReference type="OrthoDB" id="9785812at2"/>
<dbReference type="InterPro" id="IPR013154">
    <property type="entry name" value="ADH-like_N"/>
</dbReference>
<accession>A0A158HXH3</accession>
<gene>
    <name evidence="8" type="ORF">AWB65_03948</name>
</gene>
<dbReference type="SMART" id="SM00829">
    <property type="entry name" value="PKS_ER"/>
    <property type="match status" value="1"/>
</dbReference>
<dbReference type="EMBL" id="FCNW02000022">
    <property type="protein sequence ID" value="SAL49114.1"/>
    <property type="molecule type" value="Genomic_DNA"/>
</dbReference>
<dbReference type="CDD" id="cd08252">
    <property type="entry name" value="AL_MDR"/>
    <property type="match status" value="1"/>
</dbReference>
<evidence type="ECO:0000256" key="4">
    <source>
        <dbReference type="ARBA" id="ARBA00022857"/>
    </source>
</evidence>
<dbReference type="InterPro" id="IPR020843">
    <property type="entry name" value="ER"/>
</dbReference>
<evidence type="ECO:0000256" key="2">
    <source>
        <dbReference type="ARBA" id="ARBA00011881"/>
    </source>
</evidence>
<keyword evidence="6" id="KW-0560">Oxidoreductase</keyword>
<keyword evidence="6" id="KW-0479">Metal-binding</keyword>
<dbReference type="Proteomes" id="UP000054977">
    <property type="component" value="Unassembled WGS sequence"/>
</dbReference>
<evidence type="ECO:0000256" key="1">
    <source>
        <dbReference type="ARBA" id="ARBA00004496"/>
    </source>
</evidence>
<evidence type="ECO:0000256" key="6">
    <source>
        <dbReference type="RuleBase" id="RU364000"/>
    </source>
</evidence>
<feature type="domain" description="Enoyl reductase (ER)" evidence="7">
    <location>
        <begin position="13"/>
        <end position="335"/>
    </location>
</feature>
<dbReference type="InterPro" id="IPR036291">
    <property type="entry name" value="NAD(P)-bd_dom_sf"/>
</dbReference>
<dbReference type="AlphaFoldDB" id="A0A158HXH3"/>
<dbReference type="PROSITE" id="PS01162">
    <property type="entry name" value="QOR_ZETA_CRYSTAL"/>
    <property type="match status" value="1"/>
</dbReference>
<keyword evidence="4" id="KW-0521">NADP</keyword>
<reference evidence="8" key="1">
    <citation type="submission" date="2016-01" db="EMBL/GenBank/DDBJ databases">
        <authorList>
            <person name="Peeters C."/>
        </authorList>
    </citation>
    <scope>NUCLEOTIDE SEQUENCE [LARGE SCALE GENOMIC DNA]</scope>
    <source>
        <strain evidence="8">LMG 22934</strain>
    </source>
</reference>
<evidence type="ECO:0000259" key="7">
    <source>
        <dbReference type="SMART" id="SM00829"/>
    </source>
</evidence>
<dbReference type="Gene3D" id="3.40.50.720">
    <property type="entry name" value="NAD(P)-binding Rossmann-like Domain"/>
    <property type="match status" value="1"/>
</dbReference>
<name>A0A158HXH3_9BURK</name>
<comment type="subunit">
    <text evidence="2">Homotetramer.</text>
</comment>
<dbReference type="GO" id="GO:0016491">
    <property type="term" value="F:oxidoreductase activity"/>
    <property type="evidence" value="ECO:0007669"/>
    <property type="project" value="UniProtKB-KW"/>
</dbReference>
<dbReference type="InterPro" id="IPR002364">
    <property type="entry name" value="Quin_OxRdtase/zeta-crystal_CS"/>
</dbReference>
<keyword evidence="6" id="KW-0862">Zinc</keyword>
<dbReference type="PANTHER" id="PTHR44154:SF1">
    <property type="entry name" value="QUINONE OXIDOREDUCTASE"/>
    <property type="match status" value="1"/>
</dbReference>
<dbReference type="GO" id="GO:0005737">
    <property type="term" value="C:cytoplasm"/>
    <property type="evidence" value="ECO:0007669"/>
    <property type="project" value="UniProtKB-SubCell"/>
</dbReference>
<dbReference type="STRING" id="326474.AWB65_03948"/>
<comment type="subcellular location">
    <subcellularLocation>
        <location evidence="1">Cytoplasm</location>
    </subcellularLocation>
</comment>
<comment type="caution">
    <text evidence="8">The sequence shown here is derived from an EMBL/GenBank/DDBJ whole genome shotgun (WGS) entry which is preliminary data.</text>
</comment>
<dbReference type="GO" id="GO:0008270">
    <property type="term" value="F:zinc ion binding"/>
    <property type="evidence" value="ECO:0007669"/>
    <property type="project" value="InterPro"/>
</dbReference>
<evidence type="ECO:0000313" key="8">
    <source>
        <dbReference type="EMBL" id="SAL49114.1"/>
    </source>
</evidence>
<dbReference type="RefSeq" id="WP_087668741.1">
    <property type="nucleotide sequence ID" value="NZ_FCNW02000022.1"/>
</dbReference>